<proteinExistence type="inferred from homology"/>
<evidence type="ECO:0000256" key="2">
    <source>
        <dbReference type="ARBA" id="ARBA00005268"/>
    </source>
</evidence>
<protein>
    <submittedName>
        <fullName evidence="7">Uncharacterized protein</fullName>
    </submittedName>
</protein>
<evidence type="ECO:0000313" key="7">
    <source>
        <dbReference type="EMBL" id="KAF5379768.1"/>
    </source>
</evidence>
<keyword evidence="5 6" id="KW-0472">Membrane</keyword>
<comment type="subcellular location">
    <subcellularLocation>
        <location evidence="1">Membrane</location>
        <topology evidence="1">Multi-pass membrane protein</topology>
    </subcellularLocation>
</comment>
<evidence type="ECO:0000256" key="4">
    <source>
        <dbReference type="ARBA" id="ARBA00022989"/>
    </source>
</evidence>
<accession>A0A8H5HAI8</accession>
<evidence type="ECO:0000256" key="5">
    <source>
        <dbReference type="ARBA" id="ARBA00023136"/>
    </source>
</evidence>
<keyword evidence="8" id="KW-1185">Reference proteome</keyword>
<keyword evidence="3 6" id="KW-0812">Transmembrane</keyword>
<evidence type="ECO:0000256" key="3">
    <source>
        <dbReference type="ARBA" id="ARBA00022692"/>
    </source>
</evidence>
<feature type="transmembrane region" description="Helical" evidence="6">
    <location>
        <begin position="42"/>
        <end position="64"/>
    </location>
</feature>
<reference evidence="7 8" key="1">
    <citation type="journal article" date="2020" name="ISME J.">
        <title>Uncovering the hidden diversity of litter-decomposition mechanisms in mushroom-forming fungi.</title>
        <authorList>
            <person name="Floudas D."/>
            <person name="Bentzer J."/>
            <person name="Ahren D."/>
            <person name="Johansson T."/>
            <person name="Persson P."/>
            <person name="Tunlid A."/>
        </authorList>
    </citation>
    <scope>NUCLEOTIDE SEQUENCE [LARGE SCALE GENOMIC DNA]</scope>
    <source>
        <strain evidence="7 8">CBS 661.87</strain>
    </source>
</reference>
<gene>
    <name evidence="7" type="ORF">D9615_005721</name>
</gene>
<feature type="transmembrane region" description="Helical" evidence="6">
    <location>
        <begin position="70"/>
        <end position="89"/>
    </location>
</feature>
<organism evidence="7 8">
    <name type="scientific">Tricholomella constricta</name>
    <dbReference type="NCBI Taxonomy" id="117010"/>
    <lineage>
        <taxon>Eukaryota</taxon>
        <taxon>Fungi</taxon>
        <taxon>Dikarya</taxon>
        <taxon>Basidiomycota</taxon>
        <taxon>Agaricomycotina</taxon>
        <taxon>Agaricomycetes</taxon>
        <taxon>Agaricomycetidae</taxon>
        <taxon>Agaricales</taxon>
        <taxon>Tricholomatineae</taxon>
        <taxon>Lyophyllaceae</taxon>
        <taxon>Tricholomella</taxon>
    </lineage>
</organism>
<dbReference type="PANTHER" id="PTHR30028:SF0">
    <property type="entry name" value="PROTEIN ALUMINUM SENSITIVE 3"/>
    <property type="match status" value="1"/>
</dbReference>
<keyword evidence="4 6" id="KW-1133">Transmembrane helix</keyword>
<dbReference type="AlphaFoldDB" id="A0A8H5HAI8"/>
<feature type="transmembrane region" description="Helical" evidence="6">
    <location>
        <begin position="12"/>
        <end position="30"/>
    </location>
</feature>
<evidence type="ECO:0000256" key="1">
    <source>
        <dbReference type="ARBA" id="ARBA00004141"/>
    </source>
</evidence>
<feature type="transmembrane region" description="Helical" evidence="6">
    <location>
        <begin position="221"/>
        <end position="249"/>
    </location>
</feature>
<name>A0A8H5HAI8_9AGAR</name>
<comment type="similarity">
    <text evidence="2">Belongs to the UPF0014 family.</text>
</comment>
<evidence type="ECO:0000313" key="8">
    <source>
        <dbReference type="Proteomes" id="UP000565441"/>
    </source>
</evidence>
<sequence>MSDGNGPSTANLGWANVGLGFAFILLNVVLSSSFALGIERSFLTAAVRCVVQLAIVGVLLQQVFETKNPWAVGLIAFALNLLGTFEIIANQSKRRYQYMDPLYPFPSSEQRLQCPSSHLGNLPIPIVGMLCGNTISGITVCVRFLLRELQENRDKVEIYLAFGATRMEASKSMASSVPSLLIPSTAFLINGMGSVIGIIAIPGTMTGAILGGSSVQQAAWLQVIIMFMISASTALACIFSTISVIIITIDGDHRIRTDRIYERKFWMWRVWDRVAAGYLLRSSAL</sequence>
<evidence type="ECO:0000256" key="6">
    <source>
        <dbReference type="SAM" id="Phobius"/>
    </source>
</evidence>
<dbReference type="InterPro" id="IPR005226">
    <property type="entry name" value="UPF0014_fam"/>
</dbReference>
<comment type="caution">
    <text evidence="7">The sequence shown here is derived from an EMBL/GenBank/DDBJ whole genome shotgun (WGS) entry which is preliminary data.</text>
</comment>
<dbReference type="PANTHER" id="PTHR30028">
    <property type="entry name" value="UPF0014 INNER MEMBRANE PROTEIN YBBM-RELATED"/>
    <property type="match status" value="1"/>
</dbReference>
<dbReference type="OrthoDB" id="432685at2759"/>
<dbReference type="GO" id="GO:0005886">
    <property type="term" value="C:plasma membrane"/>
    <property type="evidence" value="ECO:0007669"/>
    <property type="project" value="TreeGrafter"/>
</dbReference>
<dbReference type="Pfam" id="PF03649">
    <property type="entry name" value="UPF0014"/>
    <property type="match status" value="2"/>
</dbReference>
<feature type="transmembrane region" description="Helical" evidence="6">
    <location>
        <begin position="180"/>
        <end position="201"/>
    </location>
</feature>
<dbReference type="EMBL" id="JAACJP010000015">
    <property type="protein sequence ID" value="KAF5379768.1"/>
    <property type="molecule type" value="Genomic_DNA"/>
</dbReference>
<dbReference type="Proteomes" id="UP000565441">
    <property type="component" value="Unassembled WGS sequence"/>
</dbReference>